<dbReference type="Proteomes" id="UP001056778">
    <property type="component" value="Chromosome 1"/>
</dbReference>
<proteinExistence type="predicted"/>
<reference evidence="1" key="1">
    <citation type="submission" date="2022-04" db="EMBL/GenBank/DDBJ databases">
        <title>Chromosome-scale genome assembly of Holotrichia oblita Faldermann.</title>
        <authorList>
            <person name="Rongchong L."/>
        </authorList>
    </citation>
    <scope>NUCLEOTIDE SEQUENCE</scope>
    <source>
        <strain evidence="1">81SQS9</strain>
    </source>
</reference>
<dbReference type="EMBL" id="CM043015">
    <property type="protein sequence ID" value="KAI4470339.1"/>
    <property type="molecule type" value="Genomic_DNA"/>
</dbReference>
<keyword evidence="2" id="KW-1185">Reference proteome</keyword>
<organism evidence="1 2">
    <name type="scientific">Holotrichia oblita</name>
    <name type="common">Chafer beetle</name>
    <dbReference type="NCBI Taxonomy" id="644536"/>
    <lineage>
        <taxon>Eukaryota</taxon>
        <taxon>Metazoa</taxon>
        <taxon>Ecdysozoa</taxon>
        <taxon>Arthropoda</taxon>
        <taxon>Hexapoda</taxon>
        <taxon>Insecta</taxon>
        <taxon>Pterygota</taxon>
        <taxon>Neoptera</taxon>
        <taxon>Endopterygota</taxon>
        <taxon>Coleoptera</taxon>
        <taxon>Polyphaga</taxon>
        <taxon>Scarabaeiformia</taxon>
        <taxon>Scarabaeidae</taxon>
        <taxon>Melolonthinae</taxon>
        <taxon>Holotrichia</taxon>
    </lineage>
</organism>
<accession>A0ACB9TU90</accession>
<evidence type="ECO:0000313" key="2">
    <source>
        <dbReference type="Proteomes" id="UP001056778"/>
    </source>
</evidence>
<gene>
    <name evidence="1" type="ORF">MML48_1g18787</name>
</gene>
<comment type="caution">
    <text evidence="1">The sequence shown here is derived from an EMBL/GenBank/DDBJ whole genome shotgun (WGS) entry which is preliminary data.</text>
</comment>
<protein>
    <submittedName>
        <fullName evidence="1">Large subunit gtpase 1 -related</fullName>
    </submittedName>
</protein>
<sequence>MPQGRRKTPFSGKAKKEQLKAKKQLKSFEFGGDQKKALLVEQQKNDEASSSIRKINFQPVKDTARSNKYVLQFYNESKEELKERREFARQSLIHVTEKELEIVGENYFLKELDFPKRPPWSFNMSREQLEQKEQKYFKEYINNIEEKFSWKELSFFELNLETWRQLWRVLEMSDIVLFIVDIRFAGLMFPPSLYDYVANVLKKDMILILNKIDLSPVPLVAAWKDYFTEKYPKLHVLMFTTMPGYNLLGKQNDKAGLQIRRRKGRLRMAAEGTQLLLDACKEIVGNNVDLSTWQEKIKEETMLEFEEDDTREVGETIAINQDVGYFEHEKYKGGVLTIGCLGQPNVGKSSVMNAIMGKKVVSVSKTPGHTKHFQTIFLTNNVRLCDCPGLIFPSKVPKPLQVLMGSFPIAQLKEPFTTIRYLAERLDLVKLLRIDHPDGDDEWSAMDVCDGWAKKRGYITAKAARLDSYRAANSLLRMALDGKICLSLMPPNYVARKDYWKNHPSTDVIKWILARKTEEDDNDTAGSDISDEDMDSKPAVGSGDTKQKKLPTDQESESNSDNDDHINFINKFAVLNTEG</sequence>
<name>A0ACB9TU90_HOLOL</name>
<evidence type="ECO:0000313" key="1">
    <source>
        <dbReference type="EMBL" id="KAI4470339.1"/>
    </source>
</evidence>